<dbReference type="EMBL" id="KJ776576">
    <property type="protein sequence ID" value="AIW54518.1"/>
    <property type="molecule type" value="Genomic_DNA"/>
</dbReference>
<geneLocation type="plasmid" evidence="2">
    <name>pBL151</name>
</geneLocation>
<evidence type="ECO:0000313" key="4">
    <source>
        <dbReference type="EMBL" id="AIW54937.1"/>
    </source>
</evidence>
<reference evidence="5" key="1">
    <citation type="journal article" date="2014" name="Genome Biol. Evol.">
        <title>Three classes of plasmid (47-63 kb) carry the type B neurotoxin gene cluster of group II Clostridium botulinum.</title>
        <authorList>
            <person name="Carter A.T."/>
            <person name="Austin J.W."/>
            <person name="Weedmark K.A."/>
            <person name="Corbett C."/>
            <person name="Peck M.W."/>
        </authorList>
    </citation>
    <scope>NUCLEOTIDE SEQUENCE</scope>
    <source>
        <strain evidence="2">Colworth BL151</strain>
        <strain evidence="6">DB2</strain>
        <strain evidence="1">Eklund2B</strain>
        <strain evidence="3">KapchunkaB2</strain>
        <strain evidence="4">KapchunkaB3</strain>
        <strain evidence="5">KapchunkaB8</strain>
        <plasmid evidence="2">pBL151</plasmid>
        <plasmid evidence="6">pDB2</plasmid>
        <plasmid evidence="1">pEklund2B</plasmid>
        <plasmid evidence="3">pKAPB2</plasmid>
        <plasmid evidence="4">pKAPB3</plasmid>
        <plasmid evidence="5">pKAPB8</plasmid>
    </source>
</reference>
<sequence length="42" mass="4872">MKFDSSASDNIRAIWAFTFALMQASFYDNGNHPKMLIENFKL</sequence>
<dbReference type="EMBL" id="KJ776583">
    <property type="protein sequence ID" value="AIW54937.1"/>
    <property type="molecule type" value="Genomic_DNA"/>
</dbReference>
<evidence type="ECO:0000313" key="3">
    <source>
        <dbReference type="EMBL" id="AIW54688.1"/>
    </source>
</evidence>
<geneLocation type="plasmid" evidence="4">
    <name>pKAPB3</name>
</geneLocation>
<name>A0A0A0V0Q2_CLOBO</name>
<geneLocation type="plasmid" evidence="3">
    <name>pKAPB2</name>
</geneLocation>
<dbReference type="EMBL" id="KJ776585">
    <property type="protein sequence ID" value="AIW55046.1"/>
    <property type="molecule type" value="Genomic_DNA"/>
</dbReference>
<accession>A0A0A0V0Q2</accession>
<evidence type="ECO:0000313" key="5">
    <source>
        <dbReference type="EMBL" id="AIW54992.1"/>
    </source>
</evidence>
<organism evidence="5">
    <name type="scientific">Clostridium botulinum</name>
    <dbReference type="NCBI Taxonomy" id="1491"/>
    <lineage>
        <taxon>Bacteria</taxon>
        <taxon>Bacillati</taxon>
        <taxon>Bacillota</taxon>
        <taxon>Clostridia</taxon>
        <taxon>Eubacteriales</taxon>
        <taxon>Clostridiaceae</taxon>
        <taxon>Clostridium</taxon>
    </lineage>
</organism>
<evidence type="ECO:0000313" key="6">
    <source>
        <dbReference type="EMBL" id="AIW55046.1"/>
    </source>
</evidence>
<dbReference type="EMBL" id="KJ776584">
    <property type="protein sequence ID" value="AIW54992.1"/>
    <property type="molecule type" value="Genomic_DNA"/>
</dbReference>
<dbReference type="EMBL" id="KJ776577">
    <property type="protein sequence ID" value="AIW54572.1"/>
    <property type="molecule type" value="Genomic_DNA"/>
</dbReference>
<geneLocation type="plasmid" evidence="1">
    <name>pEklund2B</name>
</geneLocation>
<evidence type="ECO:0000313" key="1">
    <source>
        <dbReference type="EMBL" id="AIW54518.1"/>
    </source>
</evidence>
<geneLocation type="plasmid" evidence="5">
    <name>pKAPB8</name>
</geneLocation>
<protein>
    <submittedName>
        <fullName evidence="5">Molybdopterin and thiamine biosynthesis protein</fullName>
    </submittedName>
</protein>
<dbReference type="EMBL" id="KJ776579">
    <property type="protein sequence ID" value="AIW54688.1"/>
    <property type="molecule type" value="Genomic_DNA"/>
</dbReference>
<keyword evidence="5" id="KW-0614">Plasmid</keyword>
<evidence type="ECO:0000313" key="2">
    <source>
        <dbReference type="EMBL" id="AIW54572.1"/>
    </source>
</evidence>
<dbReference type="AlphaFoldDB" id="A0A0A0V0Q2"/>
<geneLocation type="plasmid" evidence="6">
    <name>pDB2</name>
</geneLocation>
<proteinExistence type="predicted"/>